<dbReference type="AlphaFoldDB" id="A0A4Q1D8U3"/>
<dbReference type="CDD" id="cd16012">
    <property type="entry name" value="ALP"/>
    <property type="match status" value="1"/>
</dbReference>
<evidence type="ECO:0000313" key="6">
    <source>
        <dbReference type="Proteomes" id="UP000290545"/>
    </source>
</evidence>
<dbReference type="Gene3D" id="1.10.60.40">
    <property type="match status" value="1"/>
</dbReference>
<reference evidence="5 6" key="1">
    <citation type="submission" date="2019-01" db="EMBL/GenBank/DDBJ databases">
        <title>Filimonas sp. strain TTM-71.</title>
        <authorList>
            <person name="Chen W.-M."/>
        </authorList>
    </citation>
    <scope>NUCLEOTIDE SEQUENCE [LARGE SCALE GENOMIC DNA]</scope>
    <source>
        <strain evidence="5 6">TTM-71</strain>
    </source>
</reference>
<evidence type="ECO:0000313" key="5">
    <source>
        <dbReference type="EMBL" id="RXK85784.1"/>
    </source>
</evidence>
<name>A0A4Q1D8U3_9BACT</name>
<feature type="binding site" evidence="3">
    <location>
        <position position="149"/>
    </location>
    <ligand>
        <name>Mg(2+)</name>
        <dbReference type="ChEBI" id="CHEBI:18420"/>
    </ligand>
</feature>
<feature type="binding site" evidence="3">
    <location>
        <position position="147"/>
    </location>
    <ligand>
        <name>Mg(2+)</name>
        <dbReference type="ChEBI" id="CHEBI:18420"/>
    </ligand>
</feature>
<evidence type="ECO:0000256" key="2">
    <source>
        <dbReference type="PIRSR" id="PIRSR601952-1"/>
    </source>
</evidence>
<dbReference type="InterPro" id="IPR001952">
    <property type="entry name" value="Alkaline_phosphatase"/>
</dbReference>
<accession>A0A4Q1D8U3</accession>
<evidence type="ECO:0000256" key="1">
    <source>
        <dbReference type="ARBA" id="ARBA00022553"/>
    </source>
</evidence>
<keyword evidence="3" id="KW-0862">Zinc</keyword>
<feature type="active site" description="Phosphoserine intermediate" evidence="2">
    <location>
        <position position="96"/>
    </location>
</feature>
<proteinExistence type="inferred from homology"/>
<organism evidence="5 6">
    <name type="scientific">Filimonas effusa</name>
    <dbReference type="NCBI Taxonomy" id="2508721"/>
    <lineage>
        <taxon>Bacteria</taxon>
        <taxon>Pseudomonadati</taxon>
        <taxon>Bacteroidota</taxon>
        <taxon>Chitinophagia</taxon>
        <taxon>Chitinophagales</taxon>
        <taxon>Chitinophagaceae</taxon>
        <taxon>Filimonas</taxon>
    </lineage>
</organism>
<feature type="binding site" evidence="3">
    <location>
        <position position="281"/>
    </location>
    <ligand>
        <name>Zn(2+)</name>
        <dbReference type="ChEBI" id="CHEBI:29105"/>
        <label>2</label>
    </ligand>
</feature>
<comment type="similarity">
    <text evidence="4">Belongs to the alkaline phosphatase family.</text>
</comment>
<keyword evidence="3" id="KW-0460">Magnesium</keyword>
<dbReference type="Pfam" id="PF00245">
    <property type="entry name" value="Alk_phosphatase"/>
    <property type="match status" value="1"/>
</dbReference>
<dbReference type="SMART" id="SM00098">
    <property type="entry name" value="alkPPc"/>
    <property type="match status" value="1"/>
</dbReference>
<keyword evidence="6" id="KW-1185">Reference proteome</keyword>
<dbReference type="SUPFAM" id="SSF53649">
    <property type="entry name" value="Alkaline phosphatase-like"/>
    <property type="match status" value="1"/>
</dbReference>
<feature type="binding site" evidence="3">
    <location>
        <position position="46"/>
    </location>
    <ligand>
        <name>Mg(2+)</name>
        <dbReference type="ChEBI" id="CHEBI:18420"/>
    </ligand>
</feature>
<comment type="caution">
    <text evidence="5">The sequence shown here is derived from an EMBL/GenBank/DDBJ whole genome shotgun (WGS) entry which is preliminary data.</text>
</comment>
<comment type="cofactor">
    <cofactor evidence="3">
        <name>Mg(2+)</name>
        <dbReference type="ChEBI" id="CHEBI:18420"/>
    </cofactor>
    <text evidence="3">Binds 1 Mg(2+) ion.</text>
</comment>
<dbReference type="PANTHER" id="PTHR11596">
    <property type="entry name" value="ALKALINE PHOSPHATASE"/>
    <property type="match status" value="1"/>
</dbReference>
<dbReference type="OrthoDB" id="9794455at2"/>
<feature type="binding site" evidence="3">
    <location>
        <position position="276"/>
    </location>
    <ligand>
        <name>Mg(2+)</name>
        <dbReference type="ChEBI" id="CHEBI:18420"/>
    </ligand>
</feature>
<dbReference type="EMBL" id="SDHZ01000001">
    <property type="protein sequence ID" value="RXK85784.1"/>
    <property type="molecule type" value="Genomic_DNA"/>
</dbReference>
<dbReference type="PRINTS" id="PR00113">
    <property type="entry name" value="ALKPHPHTASE"/>
</dbReference>
<feature type="binding site" evidence="3">
    <location>
        <position position="324"/>
    </location>
    <ligand>
        <name>Zn(2+)</name>
        <dbReference type="ChEBI" id="CHEBI:29105"/>
        <label>2</label>
    </ligand>
</feature>
<evidence type="ECO:0000256" key="4">
    <source>
        <dbReference type="RuleBase" id="RU003946"/>
    </source>
</evidence>
<dbReference type="Gene3D" id="3.40.720.10">
    <property type="entry name" value="Alkaline Phosphatase, subunit A"/>
    <property type="match status" value="1"/>
</dbReference>
<feature type="binding site" evidence="3">
    <location>
        <position position="285"/>
    </location>
    <ligand>
        <name>Zn(2+)</name>
        <dbReference type="ChEBI" id="CHEBI:29105"/>
        <label>2</label>
    </ligand>
</feature>
<dbReference type="InterPro" id="IPR017850">
    <property type="entry name" value="Alkaline_phosphatase_core_sf"/>
</dbReference>
<dbReference type="GO" id="GO:0004035">
    <property type="term" value="F:alkaline phosphatase activity"/>
    <property type="evidence" value="ECO:0007669"/>
    <property type="project" value="TreeGrafter"/>
</dbReference>
<comment type="cofactor">
    <cofactor evidence="3">
        <name>Zn(2+)</name>
        <dbReference type="ChEBI" id="CHEBI:29105"/>
    </cofactor>
    <text evidence="3">Binds 2 Zn(2+) ions.</text>
</comment>
<feature type="binding site" evidence="3">
    <location>
        <position position="46"/>
    </location>
    <ligand>
        <name>Zn(2+)</name>
        <dbReference type="ChEBI" id="CHEBI:29105"/>
        <label>2</label>
    </ligand>
</feature>
<protein>
    <submittedName>
        <fullName evidence="5">Alkaline phosphatase</fullName>
    </submittedName>
</protein>
<dbReference type="GO" id="GO:0046872">
    <property type="term" value="F:metal ion binding"/>
    <property type="evidence" value="ECO:0007669"/>
    <property type="project" value="UniProtKB-KW"/>
</dbReference>
<keyword evidence="3" id="KW-0479">Metal-binding</keyword>
<gene>
    <name evidence="5" type="ORF">ESB13_02930</name>
</gene>
<evidence type="ECO:0000256" key="3">
    <source>
        <dbReference type="PIRSR" id="PIRSR601952-2"/>
    </source>
</evidence>
<dbReference type="RefSeq" id="WP_129001536.1">
    <property type="nucleotide sequence ID" value="NZ_SDHZ01000001.1"/>
</dbReference>
<feature type="binding site" evidence="3">
    <location>
        <position position="323"/>
    </location>
    <ligand>
        <name>Zn(2+)</name>
        <dbReference type="ChEBI" id="CHEBI:29105"/>
        <label>2</label>
    </ligand>
</feature>
<dbReference type="PANTHER" id="PTHR11596:SF5">
    <property type="entry name" value="ALKALINE PHOSPHATASE"/>
    <property type="match status" value="1"/>
</dbReference>
<keyword evidence="1" id="KW-0597">Phosphoprotein</keyword>
<sequence length="479" mass="51617">MKRRDFFRATSLTAVGSTLIPGGSSLFAAGKQAGNTAKNIIFMVSDGMSTGTLNMASLLLRQKEGRQSNWLKLYEQNLVSRALMDTASASSLVTDSAAASSAWGGGVRVKNGALNVSADGTEHTPILQKFKAAGKAVGCVTSVPITHATPAGFSITSKSRGDQSEIALLYLPLKFDVMLGGGQQYFDGAKRKDHKDVYSQFIQQGYTVVKTRQELIQAAGTQKPLIGAFADDGLPYALDRIQDSTLQAGTPTLAELTREAIAKLKQNKNGFVLQVEGGKVDWAAHANDAAALLYDQIAFDDAIKVAIDFAEASEDTLVIITTDHGNSNPGLFYDDKANAGFDTMQHVKYTNEWVLSGITRNFSAAQVIERLEAAQGIAITKDEAASILSHYTNLNEEGLYNPYKLPYHELAQIQKNYTCISWAGNNHSADYVELAAFGPGRELLPPFVKNTDLHNLMLNATGVMPTAAHALPKRHRSAP</sequence>
<feature type="binding site" evidence="3">
    <location>
        <position position="427"/>
    </location>
    <ligand>
        <name>Zn(2+)</name>
        <dbReference type="ChEBI" id="CHEBI:29105"/>
        <label>2</label>
    </ligand>
</feature>
<dbReference type="Proteomes" id="UP000290545">
    <property type="component" value="Unassembled WGS sequence"/>
</dbReference>